<dbReference type="PROSITE" id="PS50048">
    <property type="entry name" value="ZN2_CY6_FUNGAL_2"/>
    <property type="match status" value="1"/>
</dbReference>
<dbReference type="EMBL" id="MU006569">
    <property type="protein sequence ID" value="KAF2748486.1"/>
    <property type="molecule type" value="Genomic_DNA"/>
</dbReference>
<evidence type="ECO:0000256" key="2">
    <source>
        <dbReference type="ARBA" id="ARBA00023242"/>
    </source>
</evidence>
<protein>
    <recommendedName>
        <fullName evidence="5">Zn(2)-C6 fungal-type domain-containing protein</fullName>
    </recommendedName>
</protein>
<evidence type="ECO:0000256" key="1">
    <source>
        <dbReference type="ARBA" id="ARBA00022723"/>
    </source>
</evidence>
<dbReference type="Proteomes" id="UP000799440">
    <property type="component" value="Unassembled WGS sequence"/>
</dbReference>
<dbReference type="GO" id="GO:0003677">
    <property type="term" value="F:DNA binding"/>
    <property type="evidence" value="ECO:0007669"/>
    <property type="project" value="InterPro"/>
</dbReference>
<dbReference type="GO" id="GO:0006351">
    <property type="term" value="P:DNA-templated transcription"/>
    <property type="evidence" value="ECO:0007669"/>
    <property type="project" value="InterPro"/>
</dbReference>
<accession>A0A6A6VFA7</accession>
<name>A0A6A6VFA7_9PLEO</name>
<dbReference type="InterPro" id="IPR036864">
    <property type="entry name" value="Zn2-C6_fun-type_DNA-bd_sf"/>
</dbReference>
<dbReference type="CDD" id="cd12148">
    <property type="entry name" value="fungal_TF_MHR"/>
    <property type="match status" value="1"/>
</dbReference>
<dbReference type="AlphaFoldDB" id="A0A6A6VFA7"/>
<dbReference type="PANTHER" id="PTHR46910:SF4">
    <property type="entry name" value="ZN(2)-C6 FUNGAL-TYPE DOMAIN-CONTAINING PROTEIN"/>
    <property type="match status" value="1"/>
</dbReference>
<evidence type="ECO:0000256" key="3">
    <source>
        <dbReference type="SAM" id="MobiDB-lite"/>
    </source>
</evidence>
<dbReference type="InterPro" id="IPR001138">
    <property type="entry name" value="Zn2Cys6_DnaBD"/>
</dbReference>
<dbReference type="SMART" id="SM00906">
    <property type="entry name" value="Fungal_trans"/>
    <property type="match status" value="1"/>
</dbReference>
<keyword evidence="4" id="KW-1133">Transmembrane helix</keyword>
<dbReference type="PANTHER" id="PTHR46910">
    <property type="entry name" value="TRANSCRIPTION FACTOR PDR1"/>
    <property type="match status" value="1"/>
</dbReference>
<evidence type="ECO:0000256" key="4">
    <source>
        <dbReference type="SAM" id="Phobius"/>
    </source>
</evidence>
<evidence type="ECO:0000259" key="5">
    <source>
        <dbReference type="PROSITE" id="PS50048"/>
    </source>
</evidence>
<proteinExistence type="predicted"/>
<dbReference type="GO" id="GO:0008270">
    <property type="term" value="F:zinc ion binding"/>
    <property type="evidence" value="ECO:0007669"/>
    <property type="project" value="InterPro"/>
</dbReference>
<dbReference type="Pfam" id="PF00172">
    <property type="entry name" value="Zn_clus"/>
    <property type="match status" value="1"/>
</dbReference>
<dbReference type="SUPFAM" id="SSF57701">
    <property type="entry name" value="Zn2/Cys6 DNA-binding domain"/>
    <property type="match status" value="1"/>
</dbReference>
<feature type="compositionally biased region" description="Low complexity" evidence="3">
    <location>
        <begin position="38"/>
        <end position="54"/>
    </location>
</feature>
<feature type="compositionally biased region" description="Low complexity" evidence="3">
    <location>
        <begin position="158"/>
        <end position="174"/>
    </location>
</feature>
<dbReference type="Pfam" id="PF04082">
    <property type="entry name" value="Fungal_trans"/>
    <property type="match status" value="1"/>
</dbReference>
<evidence type="ECO:0000313" key="7">
    <source>
        <dbReference type="Proteomes" id="UP000799440"/>
    </source>
</evidence>
<reference evidence="6" key="1">
    <citation type="journal article" date="2020" name="Stud. Mycol.">
        <title>101 Dothideomycetes genomes: a test case for predicting lifestyles and emergence of pathogens.</title>
        <authorList>
            <person name="Haridas S."/>
            <person name="Albert R."/>
            <person name="Binder M."/>
            <person name="Bloem J."/>
            <person name="Labutti K."/>
            <person name="Salamov A."/>
            <person name="Andreopoulos B."/>
            <person name="Baker S."/>
            <person name="Barry K."/>
            <person name="Bills G."/>
            <person name="Bluhm B."/>
            <person name="Cannon C."/>
            <person name="Castanera R."/>
            <person name="Culley D."/>
            <person name="Daum C."/>
            <person name="Ezra D."/>
            <person name="Gonzalez J."/>
            <person name="Henrissat B."/>
            <person name="Kuo A."/>
            <person name="Liang C."/>
            <person name="Lipzen A."/>
            <person name="Lutzoni F."/>
            <person name="Magnuson J."/>
            <person name="Mondo S."/>
            <person name="Nolan M."/>
            <person name="Ohm R."/>
            <person name="Pangilinan J."/>
            <person name="Park H.-J."/>
            <person name="Ramirez L."/>
            <person name="Alfaro M."/>
            <person name="Sun H."/>
            <person name="Tritt A."/>
            <person name="Yoshinaga Y."/>
            <person name="Zwiers L.-H."/>
            <person name="Turgeon B."/>
            <person name="Goodwin S."/>
            <person name="Spatafora J."/>
            <person name="Crous P."/>
            <person name="Grigoriev I."/>
        </authorList>
    </citation>
    <scope>NUCLEOTIDE SEQUENCE</scope>
    <source>
        <strain evidence="6">CBS 119925</strain>
    </source>
</reference>
<dbReference type="SMART" id="SM00066">
    <property type="entry name" value="GAL4"/>
    <property type="match status" value="1"/>
</dbReference>
<keyword evidence="4" id="KW-0472">Membrane</keyword>
<evidence type="ECO:0000313" key="6">
    <source>
        <dbReference type="EMBL" id="KAF2748486.1"/>
    </source>
</evidence>
<sequence length="847" mass="94813">MGPKRSASAIAADDAHTTNFTDDNSTAHHQHKLPKLDSSTASPAPSLPLLSQSPAGGHFAAAAVSKRRLQTGRTGQACDRCKLRKIRCDPRPEGCSPCAQNRTPCKTTDRITGKATARGHAEALEAENSYLRAHVAELQAQLRELGAEPRRAAGLNDAPPTASTASPMSPCTPAGDAESSSYRPLPHFKTDSVGDNYLGVASADSLLSHIKGTSLSVFGAEIDITDFVEGSEEDYDKSPMSYTYFVEAIFGPREHLAFPHYQELYDYATWFFRSLNPYTMLLDKPTFMRLIWRIGNEPGFIPSPADTVNVHMMLATIKYQIATRNGELKQEEEAHRHYAYSLTFVKDLMRCHTWQGIQALAMICHHMRNFPKPGAAWYMVSMTFLLAIESGLHRSVKAWAHSNRMDRLEIEMRKRIFWTLHVLKTSLSGKLGRPMSINLEDIDVEFPEPLDDFLPGEEATLTPFRRCSFQVGIQAVKYSACAAMLFRTIYAVRQSPRGYEDSVRRLDDEIRMWREAVPPELADPAKASVDNYIFALYLEFWHLEFQLLLRHPAVCRSTDPDFVDANLNKCLEISEKMLHNCMAISKIKSLDIPWINTVVYIAAIFTSLFIHYQRRDRMTLVDMTKLKNDMSQWIHVMGICGQLLRTGNKLKNAVERIVDHSLSNINDSIVKRSATESLARVALHAPQGREQPPMTYSAADTYGRYSDTHSAPVNPQLAVSESSYRDVSAGIPLSYGSATAPVTPQARLNGSYAYAAPQDHAIPFQPHYDAAPFESWQMWSRENVQQVAPVTEYLPSRPSHMPPIGREGPPAMAHVAGGAGGHTFFLSMYDWPNVQFNFNYTHGDHNQ</sequence>
<dbReference type="GO" id="GO:0000981">
    <property type="term" value="F:DNA-binding transcription factor activity, RNA polymerase II-specific"/>
    <property type="evidence" value="ECO:0007669"/>
    <property type="project" value="InterPro"/>
</dbReference>
<dbReference type="PROSITE" id="PS00463">
    <property type="entry name" value="ZN2_CY6_FUNGAL_1"/>
    <property type="match status" value="1"/>
</dbReference>
<keyword evidence="1" id="KW-0479">Metal-binding</keyword>
<feature type="transmembrane region" description="Helical" evidence="4">
    <location>
        <begin position="592"/>
        <end position="610"/>
    </location>
</feature>
<dbReference type="InterPro" id="IPR007219">
    <property type="entry name" value="XnlR_reg_dom"/>
</dbReference>
<feature type="domain" description="Zn(2)-C6 fungal-type" evidence="5">
    <location>
        <begin position="77"/>
        <end position="107"/>
    </location>
</feature>
<dbReference type="InterPro" id="IPR050987">
    <property type="entry name" value="AtrR-like"/>
</dbReference>
<dbReference type="CDD" id="cd00067">
    <property type="entry name" value="GAL4"/>
    <property type="match status" value="1"/>
</dbReference>
<gene>
    <name evidence="6" type="ORF">M011DRAFT_350558</name>
</gene>
<feature type="region of interest" description="Disordered" evidence="3">
    <location>
        <begin position="1"/>
        <end position="54"/>
    </location>
</feature>
<keyword evidence="4" id="KW-0812">Transmembrane</keyword>
<organism evidence="6 7">
    <name type="scientific">Sporormia fimetaria CBS 119925</name>
    <dbReference type="NCBI Taxonomy" id="1340428"/>
    <lineage>
        <taxon>Eukaryota</taxon>
        <taxon>Fungi</taxon>
        <taxon>Dikarya</taxon>
        <taxon>Ascomycota</taxon>
        <taxon>Pezizomycotina</taxon>
        <taxon>Dothideomycetes</taxon>
        <taxon>Pleosporomycetidae</taxon>
        <taxon>Pleosporales</taxon>
        <taxon>Sporormiaceae</taxon>
        <taxon>Sporormia</taxon>
    </lineage>
</organism>
<keyword evidence="2" id="KW-0539">Nucleus</keyword>
<keyword evidence="7" id="KW-1185">Reference proteome</keyword>
<dbReference type="Gene3D" id="4.10.240.10">
    <property type="entry name" value="Zn(2)-C6 fungal-type DNA-binding domain"/>
    <property type="match status" value="1"/>
</dbReference>
<feature type="region of interest" description="Disordered" evidence="3">
    <location>
        <begin position="152"/>
        <end position="185"/>
    </location>
</feature>
<dbReference type="OrthoDB" id="4456959at2759"/>